<evidence type="ECO:0000313" key="3">
    <source>
        <dbReference type="Proteomes" id="UP000190274"/>
    </source>
</evidence>
<sequence length="695" mass="76653">MSESKSKRNSFFFFSSSTKASGNKPELKTANVKHIGKYPLKLSSNKEPSEPALDWREHSGSGSRQSTPRAGSSDRNEASDLPVTNATNIKRTRPPPPQDFSLTFPDVEPKLVQTASSVVQPSLSLQNKGHERKKSEIDELMDHLDHYDQDNRQQFNDGTSSQRSSSSGDFRTPSLDLPDQTDRDTEINNPDIRSLNLSQSKLSLLSHKDQTGEAMISPPQQTGPFEKLADHDEDQFSYAQSQGDSIQDSRGFSRVANQVARRSSGFTNNAFDDQPYHAADDLFDMNAPEDVSLFDSQSLLDNPRQFRVVNEHRPHFILNDESSTTDTDSFLFPPRDAVVLSNQQNDLKLQTPVSTNFPVAPSPTVQELDYHQKDLASSSGSAANDTTSSKSGLASDYTLMHAYNDPQNVAAASAAPRGQGTDRSVRLVSSYVEELRLKYFPTSNSLQPPPDLPFALKTKNTLEQPQNIKVRIRTSSKQIGIKHGKAKQKLLSLETAKEENESVNSPTTTLGRGKSVSTQVDHTREFHDLLNKSPSGADLFGADNANSNKHIELDDEFVNEEDDGDLYLQHIPGDEAYDNDDVMAPLREVSDHDTTLRFADNPVGGLGVGTGEKGRLGRSDTVTSYYTRKNQNRARSGTLDVDYSYRTVGVSQNEDPSATTFSDDNSSVQTPNPLYYQSTFGGGLRVTNQDPASDS</sequence>
<feature type="region of interest" description="Disordered" evidence="1">
    <location>
        <begin position="1"/>
        <end position="194"/>
    </location>
</feature>
<feature type="compositionally biased region" description="Basic and acidic residues" evidence="1">
    <location>
        <begin position="47"/>
        <end position="59"/>
    </location>
</feature>
<feature type="compositionally biased region" description="Polar residues" evidence="1">
    <location>
        <begin position="60"/>
        <end position="70"/>
    </location>
</feature>
<feature type="compositionally biased region" description="Polar residues" evidence="1">
    <location>
        <begin position="686"/>
        <end position="695"/>
    </location>
</feature>
<keyword evidence="3" id="KW-1185">Reference proteome</keyword>
<evidence type="ECO:0000256" key="1">
    <source>
        <dbReference type="SAM" id="MobiDB-lite"/>
    </source>
</evidence>
<name>A0A1G4J649_9SACH</name>
<protein>
    <submittedName>
        <fullName evidence="2">LADA_0D06348g1_1</fullName>
    </submittedName>
</protein>
<feature type="compositionally biased region" description="Polar residues" evidence="1">
    <location>
        <begin position="651"/>
        <end position="679"/>
    </location>
</feature>
<feature type="compositionally biased region" description="Basic and acidic residues" evidence="1">
    <location>
        <begin position="133"/>
        <end position="151"/>
    </location>
</feature>
<feature type="compositionally biased region" description="Low complexity" evidence="1">
    <location>
        <begin position="7"/>
        <end position="21"/>
    </location>
</feature>
<dbReference type="AlphaFoldDB" id="A0A1G4J649"/>
<dbReference type="OrthoDB" id="4067613at2759"/>
<feature type="compositionally biased region" description="Polar residues" evidence="1">
    <location>
        <begin position="502"/>
        <end position="516"/>
    </location>
</feature>
<evidence type="ECO:0000313" key="2">
    <source>
        <dbReference type="EMBL" id="SCU85227.1"/>
    </source>
</evidence>
<gene>
    <name evidence="2" type="ORF">LADA_0D06348G</name>
</gene>
<dbReference type="EMBL" id="LT598454">
    <property type="protein sequence ID" value="SCU85227.1"/>
    <property type="molecule type" value="Genomic_DNA"/>
</dbReference>
<feature type="region of interest" description="Disordered" evidence="1">
    <location>
        <begin position="651"/>
        <end position="695"/>
    </location>
</feature>
<reference evidence="2 3" key="1">
    <citation type="submission" date="2016-03" db="EMBL/GenBank/DDBJ databases">
        <authorList>
            <person name="Devillers H."/>
        </authorList>
    </citation>
    <scope>NUCLEOTIDE SEQUENCE [LARGE SCALE GENOMIC DNA]</scope>
    <source>
        <strain evidence="2">CBS 10888</strain>
    </source>
</reference>
<feature type="compositionally biased region" description="Polar residues" evidence="1">
    <location>
        <begin position="113"/>
        <end position="127"/>
    </location>
</feature>
<dbReference type="Proteomes" id="UP000190274">
    <property type="component" value="Chromosome D"/>
</dbReference>
<proteinExistence type="predicted"/>
<organism evidence="2 3">
    <name type="scientific">Lachancea dasiensis</name>
    <dbReference type="NCBI Taxonomy" id="1072105"/>
    <lineage>
        <taxon>Eukaryota</taxon>
        <taxon>Fungi</taxon>
        <taxon>Dikarya</taxon>
        <taxon>Ascomycota</taxon>
        <taxon>Saccharomycotina</taxon>
        <taxon>Saccharomycetes</taxon>
        <taxon>Saccharomycetales</taxon>
        <taxon>Saccharomycetaceae</taxon>
        <taxon>Lachancea</taxon>
    </lineage>
</organism>
<accession>A0A1G4J649</accession>
<feature type="region of interest" description="Disordered" evidence="1">
    <location>
        <begin position="496"/>
        <end position="516"/>
    </location>
</feature>